<dbReference type="EMBL" id="JAULSN010000004">
    <property type="protein sequence ID" value="KAK3373099.1"/>
    <property type="molecule type" value="Genomic_DNA"/>
</dbReference>
<accession>A0AAE0KAY4</accession>
<evidence type="ECO:0000256" key="1">
    <source>
        <dbReference type="SAM" id="MobiDB-lite"/>
    </source>
</evidence>
<gene>
    <name evidence="2" type="ORF">B0T24DRAFT_702496</name>
</gene>
<reference evidence="2" key="1">
    <citation type="journal article" date="2023" name="Mol. Phylogenet. Evol.">
        <title>Genome-scale phylogeny and comparative genomics of the fungal order Sordariales.</title>
        <authorList>
            <person name="Hensen N."/>
            <person name="Bonometti L."/>
            <person name="Westerberg I."/>
            <person name="Brannstrom I.O."/>
            <person name="Guillou S."/>
            <person name="Cros-Aarteil S."/>
            <person name="Calhoun S."/>
            <person name="Haridas S."/>
            <person name="Kuo A."/>
            <person name="Mondo S."/>
            <person name="Pangilinan J."/>
            <person name="Riley R."/>
            <person name="LaButti K."/>
            <person name="Andreopoulos B."/>
            <person name="Lipzen A."/>
            <person name="Chen C."/>
            <person name="Yan M."/>
            <person name="Daum C."/>
            <person name="Ng V."/>
            <person name="Clum A."/>
            <person name="Steindorff A."/>
            <person name="Ohm R.A."/>
            <person name="Martin F."/>
            <person name="Silar P."/>
            <person name="Natvig D.O."/>
            <person name="Lalanne C."/>
            <person name="Gautier V."/>
            <person name="Ament-Velasquez S.L."/>
            <person name="Kruys A."/>
            <person name="Hutchinson M.I."/>
            <person name="Powell A.J."/>
            <person name="Barry K."/>
            <person name="Miller A.N."/>
            <person name="Grigoriev I.V."/>
            <person name="Debuchy R."/>
            <person name="Gladieux P."/>
            <person name="Hiltunen Thoren M."/>
            <person name="Johannesson H."/>
        </authorList>
    </citation>
    <scope>NUCLEOTIDE SEQUENCE</scope>
    <source>
        <strain evidence="2">CBS 958.72</strain>
    </source>
</reference>
<feature type="compositionally biased region" description="Low complexity" evidence="1">
    <location>
        <begin position="192"/>
        <end position="207"/>
    </location>
</feature>
<proteinExistence type="predicted"/>
<feature type="region of interest" description="Disordered" evidence="1">
    <location>
        <begin position="187"/>
        <end position="209"/>
    </location>
</feature>
<protein>
    <submittedName>
        <fullName evidence="2">Uncharacterized protein</fullName>
    </submittedName>
</protein>
<sequence>MQTNTAGCRRAESLDPNSATAVFGLSRGVLDDYLLDLQTSMATATSAADVFASAVTGDLKSTTKSNAPLDAPSLALLVTGTGIFGQKPSVQTVSAAIRPTYAHAQYGIDDGAGTMSSRVVVEIAHYTDAPLAQNAMRQHLNTFDADVSLVAIKTDKPLGQVSLQTAGSVLWVRDALWVRVEAVSPFAPPGTPGTSATGSTPLPSPSGVKAGPAMPIIDKLLGLAGALDSHLAKFAVPPATQLKPNTAVKAASWKGKRGAEFSFQLVDAKGTHVIKSAEPMPGGGAQELVSPMRNGTAAGEYPFIACKEGKVGVAEVTVEVVAQ</sequence>
<evidence type="ECO:0000313" key="2">
    <source>
        <dbReference type="EMBL" id="KAK3373099.1"/>
    </source>
</evidence>
<keyword evidence="3" id="KW-1185">Reference proteome</keyword>
<reference evidence="2" key="2">
    <citation type="submission" date="2023-06" db="EMBL/GenBank/DDBJ databases">
        <authorList>
            <consortium name="Lawrence Berkeley National Laboratory"/>
            <person name="Haridas S."/>
            <person name="Hensen N."/>
            <person name="Bonometti L."/>
            <person name="Westerberg I."/>
            <person name="Brannstrom I.O."/>
            <person name="Guillou S."/>
            <person name="Cros-Aarteil S."/>
            <person name="Calhoun S."/>
            <person name="Kuo A."/>
            <person name="Mondo S."/>
            <person name="Pangilinan J."/>
            <person name="Riley R."/>
            <person name="Labutti K."/>
            <person name="Andreopoulos B."/>
            <person name="Lipzen A."/>
            <person name="Chen C."/>
            <person name="Yanf M."/>
            <person name="Daum C."/>
            <person name="Ng V."/>
            <person name="Clum A."/>
            <person name="Steindorff A."/>
            <person name="Ohm R."/>
            <person name="Martin F."/>
            <person name="Silar P."/>
            <person name="Natvig D."/>
            <person name="Lalanne C."/>
            <person name="Gautier V."/>
            <person name="Ament-Velasquez S.L."/>
            <person name="Kruys A."/>
            <person name="Hutchinson M.I."/>
            <person name="Powell A.J."/>
            <person name="Barry K."/>
            <person name="Miller A.N."/>
            <person name="Grigoriev I.V."/>
            <person name="Debuchy R."/>
            <person name="Gladieux P."/>
            <person name="Thoren M.H."/>
            <person name="Johannesson H."/>
        </authorList>
    </citation>
    <scope>NUCLEOTIDE SEQUENCE</scope>
    <source>
        <strain evidence="2">CBS 958.72</strain>
    </source>
</reference>
<name>A0AAE0KAY4_9PEZI</name>
<dbReference type="AlphaFoldDB" id="A0AAE0KAY4"/>
<organism evidence="2 3">
    <name type="scientific">Lasiosphaeria ovina</name>
    <dbReference type="NCBI Taxonomy" id="92902"/>
    <lineage>
        <taxon>Eukaryota</taxon>
        <taxon>Fungi</taxon>
        <taxon>Dikarya</taxon>
        <taxon>Ascomycota</taxon>
        <taxon>Pezizomycotina</taxon>
        <taxon>Sordariomycetes</taxon>
        <taxon>Sordariomycetidae</taxon>
        <taxon>Sordariales</taxon>
        <taxon>Lasiosphaeriaceae</taxon>
        <taxon>Lasiosphaeria</taxon>
    </lineage>
</organism>
<evidence type="ECO:0000313" key="3">
    <source>
        <dbReference type="Proteomes" id="UP001287356"/>
    </source>
</evidence>
<comment type="caution">
    <text evidence="2">The sequence shown here is derived from an EMBL/GenBank/DDBJ whole genome shotgun (WGS) entry which is preliminary data.</text>
</comment>
<dbReference type="Proteomes" id="UP001287356">
    <property type="component" value="Unassembled WGS sequence"/>
</dbReference>